<protein>
    <submittedName>
        <fullName evidence="9">Thioredoxin family protein</fullName>
    </submittedName>
</protein>
<dbReference type="EMBL" id="LANX01000001">
    <property type="protein sequence ID" value="KJV69198.1"/>
    <property type="molecule type" value="Genomic_DNA"/>
</dbReference>
<keyword evidence="3" id="KW-0732">Signal</keyword>
<evidence type="ECO:0000256" key="3">
    <source>
        <dbReference type="ARBA" id="ARBA00022729"/>
    </source>
</evidence>
<comment type="similarity">
    <text evidence="2">Belongs to the thioredoxin family. DsbA subfamily.</text>
</comment>
<dbReference type="GO" id="GO:0016491">
    <property type="term" value="F:oxidoreductase activity"/>
    <property type="evidence" value="ECO:0007669"/>
    <property type="project" value="UniProtKB-KW"/>
</dbReference>
<keyword evidence="4" id="KW-0574">Periplasm</keyword>
<dbReference type="CDD" id="cd02972">
    <property type="entry name" value="DsbA_family"/>
    <property type="match status" value="1"/>
</dbReference>
<dbReference type="STRING" id="1359163.NLO413_0575"/>
<dbReference type="PATRIC" id="fig|1359163.3.peg.561"/>
<evidence type="ECO:0000256" key="6">
    <source>
        <dbReference type="ARBA" id="ARBA00023157"/>
    </source>
</evidence>
<proteinExistence type="inferred from homology"/>
<dbReference type="Gene3D" id="3.40.30.10">
    <property type="entry name" value="Glutaredoxin"/>
    <property type="match status" value="1"/>
</dbReference>
<dbReference type="AlphaFoldDB" id="A0A0F3NMB6"/>
<dbReference type="InterPro" id="IPR012336">
    <property type="entry name" value="Thioredoxin-like_fold"/>
</dbReference>
<keyword evidence="6" id="KW-1015">Disulfide bond</keyword>
<dbReference type="Proteomes" id="UP000033562">
    <property type="component" value="Unassembled WGS sequence"/>
</dbReference>
<keyword evidence="7" id="KW-0676">Redox-active center</keyword>
<evidence type="ECO:0000259" key="8">
    <source>
        <dbReference type="Pfam" id="PF13462"/>
    </source>
</evidence>
<evidence type="ECO:0000256" key="1">
    <source>
        <dbReference type="ARBA" id="ARBA00004418"/>
    </source>
</evidence>
<evidence type="ECO:0000313" key="10">
    <source>
        <dbReference type="Proteomes" id="UP000033562"/>
    </source>
</evidence>
<organism evidence="9 10">
    <name type="scientific">Candidatus Neoehrlichia procyonis str. RAC413</name>
    <dbReference type="NCBI Taxonomy" id="1359163"/>
    <lineage>
        <taxon>Bacteria</taxon>
        <taxon>Pseudomonadati</taxon>
        <taxon>Pseudomonadota</taxon>
        <taxon>Alphaproteobacteria</taxon>
        <taxon>Rickettsiales</taxon>
        <taxon>Anaplasmataceae</taxon>
        <taxon>Candidatus Neoehrlichia</taxon>
    </lineage>
</organism>
<evidence type="ECO:0000313" key="9">
    <source>
        <dbReference type="EMBL" id="KJV69198.1"/>
    </source>
</evidence>
<dbReference type="SUPFAM" id="SSF52833">
    <property type="entry name" value="Thioredoxin-like"/>
    <property type="match status" value="1"/>
</dbReference>
<dbReference type="Pfam" id="PF13462">
    <property type="entry name" value="Thioredoxin_4"/>
    <property type="match status" value="1"/>
</dbReference>
<name>A0A0F3NMB6_9RICK</name>
<gene>
    <name evidence="9" type="ORF">NLO413_0575</name>
</gene>
<comment type="subcellular location">
    <subcellularLocation>
        <location evidence="1">Periplasm</location>
    </subcellularLocation>
</comment>
<dbReference type="InterPro" id="IPR036249">
    <property type="entry name" value="Thioredoxin-like_sf"/>
</dbReference>
<sequence length="254" mass="29115">MKNIICLVQWVLLFIVGYGYMRYLRNIVILVFMLAYCKYYDANGDSVSSVMHYADELVKLKDDTTAEELLGLMPYDRFLGNKKAPVIMIEYASFSCMHCASFTLNVLPKIEDKYIKTGKLLYIYRSFPLDYVSLKAAMLGLCYDNNISFFTYSKAVFSSIESLISSYKDLGLLSNIAKISNIPDERFSRCINDESMMDYIIQSKLLASSKLQVTATPTFFINGKKYDKAHDFESFSRTIDEVIIMNPNYSVKAQ</sequence>
<dbReference type="PANTHER" id="PTHR13887:SF14">
    <property type="entry name" value="DISULFIDE BOND FORMATION PROTEIN D"/>
    <property type="match status" value="1"/>
</dbReference>
<evidence type="ECO:0000256" key="4">
    <source>
        <dbReference type="ARBA" id="ARBA00022764"/>
    </source>
</evidence>
<comment type="caution">
    <text evidence="9">The sequence shown here is derived from an EMBL/GenBank/DDBJ whole genome shotgun (WGS) entry which is preliminary data.</text>
</comment>
<evidence type="ECO:0000256" key="7">
    <source>
        <dbReference type="ARBA" id="ARBA00023284"/>
    </source>
</evidence>
<keyword evidence="5" id="KW-0560">Oxidoreductase</keyword>
<evidence type="ECO:0000256" key="2">
    <source>
        <dbReference type="ARBA" id="ARBA00005791"/>
    </source>
</evidence>
<reference evidence="9 10" key="1">
    <citation type="submission" date="2015-02" db="EMBL/GenBank/DDBJ databases">
        <title>Genome Sequencing of Rickettsiales.</title>
        <authorList>
            <person name="Daugherty S.C."/>
            <person name="Su Q."/>
            <person name="Abolude K."/>
            <person name="Beier-Sexton M."/>
            <person name="Carlyon J.A."/>
            <person name="Carter R."/>
            <person name="Day N.P."/>
            <person name="Dumler S.J."/>
            <person name="Dyachenko V."/>
            <person name="Godinez A."/>
            <person name="Kurtti T.J."/>
            <person name="Lichay M."/>
            <person name="Mullins K.E."/>
            <person name="Ott S."/>
            <person name="Pappas-Brown V."/>
            <person name="Paris D.H."/>
            <person name="Patel P."/>
            <person name="Richards A.L."/>
            <person name="Sadzewicz L."/>
            <person name="Sears K."/>
            <person name="Seidman D."/>
            <person name="Sengamalay N."/>
            <person name="Stenos J."/>
            <person name="Tallon L.J."/>
            <person name="Vincent G."/>
            <person name="Fraser C.M."/>
            <person name="Munderloh U."/>
            <person name="Dunning-Hotopp J.C."/>
        </authorList>
    </citation>
    <scope>NUCLEOTIDE SEQUENCE [LARGE SCALE GENOMIC DNA]</scope>
    <source>
        <strain evidence="9 10">RAC413</strain>
    </source>
</reference>
<dbReference type="GO" id="GO:0042597">
    <property type="term" value="C:periplasmic space"/>
    <property type="evidence" value="ECO:0007669"/>
    <property type="project" value="UniProtKB-SubCell"/>
</dbReference>
<keyword evidence="10" id="KW-1185">Reference proteome</keyword>
<dbReference type="Gene3D" id="1.10.40.80">
    <property type="match status" value="1"/>
</dbReference>
<evidence type="ECO:0000256" key="5">
    <source>
        <dbReference type="ARBA" id="ARBA00023002"/>
    </source>
</evidence>
<feature type="domain" description="Thioredoxin-like fold" evidence="8">
    <location>
        <begin position="75"/>
        <end position="241"/>
    </location>
</feature>
<accession>A0A0F3NMB6</accession>
<dbReference type="PANTHER" id="PTHR13887">
    <property type="entry name" value="GLUTATHIONE S-TRANSFERASE KAPPA"/>
    <property type="match status" value="1"/>
</dbReference>